<sequence length="67" mass="7659">MTNHHLDHTPTRRTDTDLSRAINRGLAVAILANLQSAIDLMRAENVPTPIIARVLNKDQQRWSTDWK</sequence>
<gene>
    <name evidence="1" type="ORF">E2I14_10345</name>
</gene>
<dbReference type="AlphaFoldDB" id="A0A4R5W1I2"/>
<protein>
    <submittedName>
        <fullName evidence="1">Uncharacterized protein</fullName>
    </submittedName>
</protein>
<keyword evidence="2" id="KW-1185">Reference proteome</keyword>
<dbReference type="EMBL" id="SMYL01000004">
    <property type="protein sequence ID" value="TDK65985.1"/>
    <property type="molecule type" value="Genomic_DNA"/>
</dbReference>
<evidence type="ECO:0000313" key="2">
    <source>
        <dbReference type="Proteomes" id="UP000294829"/>
    </source>
</evidence>
<dbReference type="Proteomes" id="UP000294829">
    <property type="component" value="Unassembled WGS sequence"/>
</dbReference>
<organism evidence="1 2">
    <name type="scientific">Sapientia aquatica</name>
    <dbReference type="NCBI Taxonomy" id="1549640"/>
    <lineage>
        <taxon>Bacteria</taxon>
        <taxon>Pseudomonadati</taxon>
        <taxon>Pseudomonadota</taxon>
        <taxon>Betaproteobacteria</taxon>
        <taxon>Burkholderiales</taxon>
        <taxon>Oxalobacteraceae</taxon>
        <taxon>Sapientia</taxon>
    </lineage>
</organism>
<reference evidence="1 2" key="1">
    <citation type="submission" date="2019-03" db="EMBL/GenBank/DDBJ databases">
        <title>Sapientia aquatica gen. nov., sp. nov., isolated from a crater lake.</title>
        <authorList>
            <person name="Felfoldi T."/>
            <person name="Szabo A."/>
            <person name="Toth E."/>
            <person name="Schumann P."/>
            <person name="Keki Z."/>
            <person name="Marialigeti K."/>
            <person name="Mathe I."/>
        </authorList>
    </citation>
    <scope>NUCLEOTIDE SEQUENCE [LARGE SCALE GENOMIC DNA]</scope>
    <source>
        <strain evidence="1 2">SA-152</strain>
    </source>
</reference>
<name>A0A4R5W1I2_9BURK</name>
<comment type="caution">
    <text evidence="1">The sequence shown here is derived from an EMBL/GenBank/DDBJ whole genome shotgun (WGS) entry which is preliminary data.</text>
</comment>
<dbReference type="RefSeq" id="WP_133328127.1">
    <property type="nucleotide sequence ID" value="NZ_SMYL01000004.1"/>
</dbReference>
<evidence type="ECO:0000313" key="1">
    <source>
        <dbReference type="EMBL" id="TDK65985.1"/>
    </source>
</evidence>
<proteinExistence type="predicted"/>
<accession>A0A4R5W1I2</accession>